<evidence type="ECO:0000313" key="2">
    <source>
        <dbReference type="Proteomes" id="UP000198729"/>
    </source>
</evidence>
<dbReference type="EMBL" id="FMWO01000055">
    <property type="protein sequence ID" value="SCZ85993.1"/>
    <property type="molecule type" value="Genomic_DNA"/>
</dbReference>
<reference evidence="1 2" key="1">
    <citation type="submission" date="2016-10" db="EMBL/GenBank/DDBJ databases">
        <authorList>
            <person name="de Groot N.N."/>
        </authorList>
    </citation>
    <scope>NUCLEOTIDE SEQUENCE [LARGE SCALE GENOMIC DNA]</scope>
    <source>
        <strain evidence="1">1</strain>
    </source>
</reference>
<evidence type="ECO:0000313" key="1">
    <source>
        <dbReference type="EMBL" id="SCZ85993.1"/>
    </source>
</evidence>
<sequence>MPYCNANFAQYQAGNDPGKLQCVLGDVLQKCYLLSKASRLVG</sequence>
<protein>
    <submittedName>
        <fullName evidence="1">Uncharacterized protein</fullName>
    </submittedName>
</protein>
<keyword evidence="2" id="KW-1185">Reference proteome</keyword>
<organism evidence="1 2">
    <name type="scientific">Nitrosomonas mobilis</name>
    <dbReference type="NCBI Taxonomy" id="51642"/>
    <lineage>
        <taxon>Bacteria</taxon>
        <taxon>Pseudomonadati</taxon>
        <taxon>Pseudomonadota</taxon>
        <taxon>Betaproteobacteria</taxon>
        <taxon>Nitrosomonadales</taxon>
        <taxon>Nitrosomonadaceae</taxon>
        <taxon>Nitrosomonas</taxon>
    </lineage>
</organism>
<name>A0A1G5SFM6_9PROT</name>
<accession>A0A1G5SFM6</accession>
<dbReference type="Proteomes" id="UP000198729">
    <property type="component" value="Unassembled WGS sequence"/>
</dbReference>
<proteinExistence type="predicted"/>
<gene>
    <name evidence="1" type="ORF">NSMM_470062</name>
</gene>
<dbReference type="AlphaFoldDB" id="A0A1G5SFM6"/>